<sequence length="264" mass="28805">MADILTTIIEQKKQEVAQLKKIGYEQANLYREGKHKLADSLLSSKELRVIAEIKRASPSKGEIASAAEPAQQAKRYEDGGAAAVSVLTDQRFFKGSIEDLKAVRREVDLPLLCKDFFIDEIQIDRAKDAGANIILLIVAALTQKRLEELYRYAVSLDLEVLVEIHDEDEGERAAALGAAIIGINNRNLKTFQVDLANTERLAPLMNGKNSVVISESGIKSREDAIRAARAGAEGILAGESLMISRDAGKAIRSFSVCKEDALLG</sequence>
<dbReference type="RefSeq" id="WP_119546462.1">
    <property type="nucleotide sequence ID" value="NZ_QXIR01000009.1"/>
</dbReference>
<comment type="caution">
    <text evidence="11">The sequence shown here is derived from an EMBL/GenBank/DDBJ whole genome shotgun (WGS) entry which is preliminary data.</text>
</comment>
<dbReference type="Gene3D" id="3.20.20.70">
    <property type="entry name" value="Aldolase class I"/>
    <property type="match status" value="1"/>
</dbReference>
<evidence type="ECO:0000256" key="8">
    <source>
        <dbReference type="ARBA" id="ARBA00023239"/>
    </source>
</evidence>
<keyword evidence="4 9" id="KW-0028">Amino-acid biosynthesis</keyword>
<dbReference type="NCBIfam" id="NF001377">
    <property type="entry name" value="PRK00278.2-4"/>
    <property type="match status" value="1"/>
</dbReference>
<evidence type="ECO:0000313" key="12">
    <source>
        <dbReference type="Proteomes" id="UP000265801"/>
    </source>
</evidence>
<reference evidence="11 12" key="1">
    <citation type="submission" date="2018-09" db="EMBL/GenBank/DDBJ databases">
        <title>Bacillus saliacetes sp. nov., isolated from Thai shrimp paste (Ka-pi).</title>
        <authorList>
            <person name="Daroonpunt R."/>
            <person name="Tanasupawat S."/>
            <person name="Yiamsombut S."/>
        </authorList>
    </citation>
    <scope>NUCLEOTIDE SEQUENCE [LARGE SCALE GENOMIC DNA]</scope>
    <source>
        <strain evidence="11 12">SKP7-4</strain>
    </source>
</reference>
<feature type="domain" description="Indole-3-glycerol phosphate synthase" evidence="10">
    <location>
        <begin position="5"/>
        <end position="253"/>
    </location>
</feature>
<dbReference type="GO" id="GO:0004425">
    <property type="term" value="F:indole-3-glycerol-phosphate synthase activity"/>
    <property type="evidence" value="ECO:0007669"/>
    <property type="project" value="UniProtKB-UniRule"/>
</dbReference>
<dbReference type="OrthoDB" id="9804217at2"/>
<evidence type="ECO:0000256" key="3">
    <source>
        <dbReference type="ARBA" id="ARBA00008737"/>
    </source>
</evidence>
<organism evidence="11 12">
    <name type="scientific">Bacillus salacetis</name>
    <dbReference type="NCBI Taxonomy" id="2315464"/>
    <lineage>
        <taxon>Bacteria</taxon>
        <taxon>Bacillati</taxon>
        <taxon>Bacillota</taxon>
        <taxon>Bacilli</taxon>
        <taxon>Bacillales</taxon>
        <taxon>Bacillaceae</taxon>
        <taxon>Bacillus</taxon>
    </lineage>
</organism>
<evidence type="ECO:0000256" key="5">
    <source>
        <dbReference type="ARBA" id="ARBA00022793"/>
    </source>
</evidence>
<protein>
    <recommendedName>
        <fullName evidence="9">Indole-3-glycerol phosphate synthase</fullName>
        <shortName evidence="9">IGPS</shortName>
        <ecNumber evidence="9">4.1.1.48</ecNumber>
    </recommendedName>
</protein>
<dbReference type="InterPro" id="IPR001468">
    <property type="entry name" value="Indole-3-GlycerolPSynthase_CS"/>
</dbReference>
<gene>
    <name evidence="9 11" type="primary">trpC</name>
    <name evidence="11" type="ORF">D3H55_08405</name>
</gene>
<name>A0A3A1R048_9BACI</name>
<keyword evidence="8 9" id="KW-0456">Lyase</keyword>
<comment type="catalytic activity">
    <reaction evidence="1 9">
        <text>1-(2-carboxyphenylamino)-1-deoxy-D-ribulose 5-phosphate + H(+) = (1S,2R)-1-C-(indol-3-yl)glycerol 3-phosphate + CO2 + H2O</text>
        <dbReference type="Rhea" id="RHEA:23476"/>
        <dbReference type="ChEBI" id="CHEBI:15377"/>
        <dbReference type="ChEBI" id="CHEBI:15378"/>
        <dbReference type="ChEBI" id="CHEBI:16526"/>
        <dbReference type="ChEBI" id="CHEBI:58613"/>
        <dbReference type="ChEBI" id="CHEBI:58866"/>
        <dbReference type="EC" id="4.1.1.48"/>
    </reaction>
</comment>
<dbReference type="PROSITE" id="PS00614">
    <property type="entry name" value="IGPS"/>
    <property type="match status" value="1"/>
</dbReference>
<dbReference type="InterPro" id="IPR011060">
    <property type="entry name" value="RibuloseP-bd_barrel"/>
</dbReference>
<dbReference type="InterPro" id="IPR045186">
    <property type="entry name" value="Indole-3-glycerol_P_synth"/>
</dbReference>
<dbReference type="NCBIfam" id="NF001371">
    <property type="entry name" value="PRK00278.1-3"/>
    <property type="match status" value="1"/>
</dbReference>
<evidence type="ECO:0000256" key="4">
    <source>
        <dbReference type="ARBA" id="ARBA00022605"/>
    </source>
</evidence>
<dbReference type="EMBL" id="QXIR01000009">
    <property type="protein sequence ID" value="RIW35060.1"/>
    <property type="molecule type" value="Genomic_DNA"/>
</dbReference>
<dbReference type="UniPathway" id="UPA00035">
    <property type="reaction ID" value="UER00043"/>
</dbReference>
<evidence type="ECO:0000313" key="11">
    <source>
        <dbReference type="EMBL" id="RIW35060.1"/>
    </source>
</evidence>
<keyword evidence="5 9" id="KW-0210">Decarboxylase</keyword>
<dbReference type="PANTHER" id="PTHR22854:SF2">
    <property type="entry name" value="INDOLE-3-GLYCEROL-PHOSPHATE SYNTHASE"/>
    <property type="match status" value="1"/>
</dbReference>
<keyword evidence="12" id="KW-1185">Reference proteome</keyword>
<accession>A0A3A1R048</accession>
<dbReference type="HAMAP" id="MF_00134_B">
    <property type="entry name" value="IGPS_B"/>
    <property type="match status" value="1"/>
</dbReference>
<dbReference type="InterPro" id="IPR013785">
    <property type="entry name" value="Aldolase_TIM"/>
</dbReference>
<dbReference type="InterPro" id="IPR013798">
    <property type="entry name" value="Indole-3-glycerol_P_synth_dom"/>
</dbReference>
<evidence type="ECO:0000256" key="6">
    <source>
        <dbReference type="ARBA" id="ARBA00022822"/>
    </source>
</evidence>
<evidence type="ECO:0000256" key="1">
    <source>
        <dbReference type="ARBA" id="ARBA00001633"/>
    </source>
</evidence>
<dbReference type="Proteomes" id="UP000265801">
    <property type="component" value="Unassembled WGS sequence"/>
</dbReference>
<comment type="similarity">
    <text evidence="3 9">Belongs to the TrpC family.</text>
</comment>
<comment type="pathway">
    <text evidence="2 9">Amino-acid biosynthesis; L-tryptophan biosynthesis; L-tryptophan from chorismate: step 4/5.</text>
</comment>
<evidence type="ECO:0000259" key="10">
    <source>
        <dbReference type="Pfam" id="PF00218"/>
    </source>
</evidence>
<evidence type="ECO:0000256" key="9">
    <source>
        <dbReference type="HAMAP-Rule" id="MF_00134"/>
    </source>
</evidence>
<dbReference type="SUPFAM" id="SSF51366">
    <property type="entry name" value="Ribulose-phoshate binding barrel"/>
    <property type="match status" value="1"/>
</dbReference>
<dbReference type="GO" id="GO:0004640">
    <property type="term" value="F:phosphoribosylanthranilate isomerase activity"/>
    <property type="evidence" value="ECO:0007669"/>
    <property type="project" value="TreeGrafter"/>
</dbReference>
<proteinExistence type="inferred from homology"/>
<evidence type="ECO:0000256" key="2">
    <source>
        <dbReference type="ARBA" id="ARBA00004696"/>
    </source>
</evidence>
<dbReference type="AlphaFoldDB" id="A0A3A1R048"/>
<dbReference type="GO" id="GO:0000162">
    <property type="term" value="P:L-tryptophan biosynthetic process"/>
    <property type="evidence" value="ECO:0007669"/>
    <property type="project" value="UniProtKB-UniRule"/>
</dbReference>
<dbReference type="CDD" id="cd00331">
    <property type="entry name" value="IGPS"/>
    <property type="match status" value="1"/>
</dbReference>
<evidence type="ECO:0000256" key="7">
    <source>
        <dbReference type="ARBA" id="ARBA00023141"/>
    </source>
</evidence>
<keyword evidence="6 9" id="KW-0822">Tryptophan biosynthesis</keyword>
<dbReference type="HAMAP" id="MF_00134_A">
    <property type="entry name" value="IGPS_A"/>
    <property type="match status" value="1"/>
</dbReference>
<dbReference type="EC" id="4.1.1.48" evidence="9"/>
<dbReference type="Pfam" id="PF00218">
    <property type="entry name" value="IGPS"/>
    <property type="match status" value="1"/>
</dbReference>
<dbReference type="FunFam" id="3.20.20.70:FF:000024">
    <property type="entry name" value="Indole-3-glycerol phosphate synthase"/>
    <property type="match status" value="1"/>
</dbReference>
<keyword evidence="7 9" id="KW-0057">Aromatic amino acid biosynthesis</keyword>
<dbReference type="PANTHER" id="PTHR22854">
    <property type="entry name" value="TRYPTOPHAN BIOSYNTHESIS PROTEIN"/>
    <property type="match status" value="1"/>
</dbReference>